<feature type="compositionally biased region" description="Gly residues" evidence="1">
    <location>
        <begin position="458"/>
        <end position="475"/>
    </location>
</feature>
<dbReference type="PANTHER" id="PTHR45458">
    <property type="entry name" value="SHORT-CHAIN DEHYDROGENASE/REDUCTASE SDR"/>
    <property type="match status" value="1"/>
</dbReference>
<dbReference type="PANTHER" id="PTHR45458:SF1">
    <property type="entry name" value="SHORT CHAIN DEHYDROGENASE"/>
    <property type="match status" value="1"/>
</dbReference>
<dbReference type="Gene3D" id="3.40.50.720">
    <property type="entry name" value="NAD(P)-binding Rossmann-like Domain"/>
    <property type="match status" value="1"/>
</dbReference>
<dbReference type="OrthoDB" id="5296at2759"/>
<evidence type="ECO:0000313" key="2">
    <source>
        <dbReference type="EMBL" id="PSS00715.1"/>
    </source>
</evidence>
<organism evidence="2 3">
    <name type="scientific">Coniella lustricola</name>
    <dbReference type="NCBI Taxonomy" id="2025994"/>
    <lineage>
        <taxon>Eukaryota</taxon>
        <taxon>Fungi</taxon>
        <taxon>Dikarya</taxon>
        <taxon>Ascomycota</taxon>
        <taxon>Pezizomycotina</taxon>
        <taxon>Sordariomycetes</taxon>
        <taxon>Sordariomycetidae</taxon>
        <taxon>Diaporthales</taxon>
        <taxon>Schizoparmaceae</taxon>
        <taxon>Coniella</taxon>
    </lineage>
</organism>
<protein>
    <submittedName>
        <fullName evidence="2">Uncharacterized protein</fullName>
    </submittedName>
</protein>
<feature type="compositionally biased region" description="Low complexity" evidence="1">
    <location>
        <begin position="304"/>
        <end position="318"/>
    </location>
</feature>
<feature type="region of interest" description="Disordered" evidence="1">
    <location>
        <begin position="80"/>
        <end position="183"/>
    </location>
</feature>
<evidence type="ECO:0000313" key="3">
    <source>
        <dbReference type="Proteomes" id="UP000241462"/>
    </source>
</evidence>
<sequence length="588" mass="62173">MDALHDLAPNRPPPPPPIKTRLNGLNAGGWSSVSHYVSIADQGSPRDSADGLLSPGSSCRSALSPAVLYSPFAASFGGGGVQDRASPREPPSLSAADLNYSDEKPFVPSTKTPQSRSPSPPVVARPVVSRSTSLRPSQIVKMANKPYKDEQEPDVLATTINPYGDDEEDEEEENDDEDDDIPELPPLIIITGATTGLGLAFFEHFSTPPPEEPASSSASIISSATTATTAAKVNVPYDVIGIDKVPWRLPGQGFQWQTKVGTRGQFVQVDTTATAKRLDAWADKWLYASVPVATTALPSSSKATTTTRGVNGGTTTIKNKTKRYPRPISLVIHCAEARGLVPEIEQQQFQQLQKLQQQQHQQSKRKSTTKTPQPPAISLSPAAAETLDVMTADTMRRTYDANVVGTLQLAQTVIPHMQLHAQFSQARGQDLLVDATEAGLLDSTALPSEPPPRLVMLGAGGGSGSGGRGGSGFGAAGTKEAGAEAENGEKRSGTSKMGSIKGNVFGGGYAYRASKAALNAVIKSLSVDIPEVCFATVETGLADLNIKARDEDKIGEVVQQLLPLIGKLGTGDLASGRFVDRYGNTIDW</sequence>
<feature type="region of interest" description="Disordered" evidence="1">
    <location>
        <begin position="301"/>
        <end position="320"/>
    </location>
</feature>
<dbReference type="SUPFAM" id="SSF51735">
    <property type="entry name" value="NAD(P)-binding Rossmann-fold domains"/>
    <property type="match status" value="1"/>
</dbReference>
<dbReference type="AlphaFoldDB" id="A0A2T3AJL4"/>
<feature type="region of interest" description="Disordered" evidence="1">
    <location>
        <begin position="352"/>
        <end position="379"/>
    </location>
</feature>
<dbReference type="InParanoid" id="A0A2T3AJL4"/>
<accession>A0A2T3AJL4</accession>
<proteinExistence type="predicted"/>
<gene>
    <name evidence="2" type="ORF">BD289DRAFT_479394</name>
</gene>
<keyword evidence="3" id="KW-1185">Reference proteome</keyword>
<dbReference type="EMBL" id="KZ678382">
    <property type="protein sequence ID" value="PSS00715.1"/>
    <property type="molecule type" value="Genomic_DNA"/>
</dbReference>
<evidence type="ECO:0000256" key="1">
    <source>
        <dbReference type="SAM" id="MobiDB-lite"/>
    </source>
</evidence>
<feature type="region of interest" description="Disordered" evidence="1">
    <location>
        <begin position="443"/>
        <end position="497"/>
    </location>
</feature>
<reference evidence="2 3" key="1">
    <citation type="journal article" date="2018" name="Mycol. Prog.">
        <title>Coniella lustricola, a new species from submerged detritus.</title>
        <authorList>
            <person name="Raudabaugh D.B."/>
            <person name="Iturriaga T."/>
            <person name="Carver A."/>
            <person name="Mondo S."/>
            <person name="Pangilinan J."/>
            <person name="Lipzen A."/>
            <person name="He G."/>
            <person name="Amirebrahimi M."/>
            <person name="Grigoriev I.V."/>
            <person name="Miller A.N."/>
        </authorList>
    </citation>
    <scope>NUCLEOTIDE SEQUENCE [LARGE SCALE GENOMIC DNA]</scope>
    <source>
        <strain evidence="2 3">B22-T-1</strain>
    </source>
</reference>
<dbReference type="Proteomes" id="UP000241462">
    <property type="component" value="Unassembled WGS sequence"/>
</dbReference>
<dbReference type="InterPro" id="IPR052184">
    <property type="entry name" value="SDR_enzymes"/>
</dbReference>
<feature type="compositionally biased region" description="Acidic residues" evidence="1">
    <location>
        <begin position="164"/>
        <end position="182"/>
    </location>
</feature>
<name>A0A2T3AJL4_9PEZI</name>
<dbReference type="GO" id="GO:0016616">
    <property type="term" value="F:oxidoreductase activity, acting on the CH-OH group of donors, NAD or NADP as acceptor"/>
    <property type="evidence" value="ECO:0007669"/>
    <property type="project" value="TreeGrafter"/>
</dbReference>
<feature type="compositionally biased region" description="Low complexity" evidence="1">
    <location>
        <begin position="352"/>
        <end position="361"/>
    </location>
</feature>
<dbReference type="InterPro" id="IPR036291">
    <property type="entry name" value="NAD(P)-bd_dom_sf"/>
</dbReference>
<feature type="region of interest" description="Disordered" evidence="1">
    <location>
        <begin position="1"/>
        <end position="25"/>
    </location>
</feature>